<keyword evidence="6" id="KW-0720">Serine protease</keyword>
<dbReference type="CDD" id="cd00190">
    <property type="entry name" value="Tryp_SPc"/>
    <property type="match status" value="1"/>
</dbReference>
<proteinExistence type="inferred from homology"/>
<comment type="similarity">
    <text evidence="2">Belongs to the peptidase S1 family.</text>
</comment>
<gene>
    <name evidence="14" type="primary">LOC118281937</name>
</gene>
<dbReference type="PANTHER" id="PTHR24276">
    <property type="entry name" value="POLYSERASE-RELATED"/>
    <property type="match status" value="1"/>
</dbReference>
<dbReference type="SMART" id="SM00020">
    <property type="entry name" value="Tryp_SPc"/>
    <property type="match status" value="1"/>
</dbReference>
<protein>
    <recommendedName>
        <fullName evidence="10">trypsin</fullName>
        <ecNumber evidence="10">3.4.21.4</ecNumber>
    </recommendedName>
</protein>
<reference evidence="14" key="1">
    <citation type="submission" date="2025-08" db="UniProtKB">
        <authorList>
            <consortium name="RefSeq"/>
        </authorList>
    </citation>
    <scope>IDENTIFICATION</scope>
    <source>
        <tissue evidence="14">Whole larval tissue</tissue>
    </source>
</reference>
<dbReference type="InterPro" id="IPR001314">
    <property type="entry name" value="Peptidase_S1A"/>
</dbReference>
<evidence type="ECO:0000256" key="7">
    <source>
        <dbReference type="ARBA" id="ARBA00023145"/>
    </source>
</evidence>
<comment type="subcellular location">
    <subcellularLocation>
        <location evidence="1">Secreted</location>
        <location evidence="1">Extracellular space</location>
    </subcellularLocation>
</comment>
<dbReference type="PROSITE" id="PS50240">
    <property type="entry name" value="TRYPSIN_DOM"/>
    <property type="match status" value="1"/>
</dbReference>
<keyword evidence="11" id="KW-0732">Signal</keyword>
<evidence type="ECO:0000256" key="8">
    <source>
        <dbReference type="ARBA" id="ARBA00023157"/>
    </source>
</evidence>
<keyword evidence="4" id="KW-0222">Digestion</keyword>
<evidence type="ECO:0000256" key="11">
    <source>
        <dbReference type="SAM" id="SignalP"/>
    </source>
</evidence>
<dbReference type="AlphaFoldDB" id="A0A9R0DZ48"/>
<evidence type="ECO:0000256" key="1">
    <source>
        <dbReference type="ARBA" id="ARBA00004239"/>
    </source>
</evidence>
<keyword evidence="7" id="KW-0865">Zymogen</keyword>
<feature type="signal peptide" evidence="11">
    <location>
        <begin position="1"/>
        <end position="15"/>
    </location>
</feature>
<dbReference type="InterPro" id="IPR043504">
    <property type="entry name" value="Peptidase_S1_PA_chymotrypsin"/>
</dbReference>
<dbReference type="InterPro" id="IPR001254">
    <property type="entry name" value="Trypsin_dom"/>
</dbReference>
<keyword evidence="5" id="KW-0378">Hydrolase</keyword>
<dbReference type="GO" id="GO:0004252">
    <property type="term" value="F:serine-type endopeptidase activity"/>
    <property type="evidence" value="ECO:0007669"/>
    <property type="project" value="UniProtKB-EC"/>
</dbReference>
<feature type="chain" id="PRO_5040319705" description="trypsin" evidence="11">
    <location>
        <begin position="16"/>
        <end position="232"/>
    </location>
</feature>
<evidence type="ECO:0000256" key="2">
    <source>
        <dbReference type="ARBA" id="ARBA00007664"/>
    </source>
</evidence>
<dbReference type="GO" id="GO:0006508">
    <property type="term" value="P:proteolysis"/>
    <property type="evidence" value="ECO:0007669"/>
    <property type="project" value="UniProtKB-KW"/>
</dbReference>
<comment type="catalytic activity">
    <reaction evidence="9">
        <text>Preferential cleavage: Arg-|-Xaa, Lys-|-Xaa.</text>
        <dbReference type="EC" id="3.4.21.4"/>
    </reaction>
</comment>
<evidence type="ECO:0000313" key="14">
    <source>
        <dbReference type="RefSeq" id="XP_050555486.1"/>
    </source>
</evidence>
<dbReference type="RefSeq" id="XP_050555486.1">
    <property type="nucleotide sequence ID" value="XM_050699529.1"/>
</dbReference>
<dbReference type="GO" id="GO:0007586">
    <property type="term" value="P:digestion"/>
    <property type="evidence" value="ECO:0007669"/>
    <property type="project" value="UniProtKB-KW"/>
</dbReference>
<keyword evidence="8" id="KW-1015">Disulfide bond</keyword>
<evidence type="ECO:0000256" key="3">
    <source>
        <dbReference type="ARBA" id="ARBA00022670"/>
    </source>
</evidence>
<dbReference type="Pfam" id="PF00089">
    <property type="entry name" value="Trypsin"/>
    <property type="match status" value="1"/>
</dbReference>
<evidence type="ECO:0000256" key="4">
    <source>
        <dbReference type="ARBA" id="ARBA00022757"/>
    </source>
</evidence>
<name>A0A9R0DZ48_SPOFR</name>
<evidence type="ECO:0000313" key="13">
    <source>
        <dbReference type="Proteomes" id="UP000829999"/>
    </source>
</evidence>
<dbReference type="InterPro" id="IPR050430">
    <property type="entry name" value="Peptidase_S1"/>
</dbReference>
<accession>A0A9R0DZ48</accession>
<evidence type="ECO:0000256" key="6">
    <source>
        <dbReference type="ARBA" id="ARBA00022825"/>
    </source>
</evidence>
<evidence type="ECO:0000256" key="9">
    <source>
        <dbReference type="ARBA" id="ARBA00036320"/>
    </source>
</evidence>
<evidence type="ECO:0000256" key="5">
    <source>
        <dbReference type="ARBA" id="ARBA00022801"/>
    </source>
</evidence>
<dbReference type="Gene3D" id="2.40.10.10">
    <property type="entry name" value="Trypsin-like serine proteases"/>
    <property type="match status" value="2"/>
</dbReference>
<dbReference type="FunFam" id="2.40.10.10:FF:000036">
    <property type="entry name" value="Trypsin beta"/>
    <property type="match status" value="1"/>
</dbReference>
<keyword evidence="13" id="KW-1185">Reference proteome</keyword>
<dbReference type="EC" id="3.4.21.4" evidence="10"/>
<dbReference type="GO" id="GO:0005576">
    <property type="term" value="C:extracellular region"/>
    <property type="evidence" value="ECO:0007669"/>
    <property type="project" value="UniProtKB-SubCell"/>
</dbReference>
<evidence type="ECO:0000259" key="12">
    <source>
        <dbReference type="PROSITE" id="PS50240"/>
    </source>
</evidence>
<dbReference type="PANTHER" id="PTHR24276:SF97">
    <property type="entry name" value="GH13245P2-RELATED"/>
    <property type="match status" value="1"/>
</dbReference>
<dbReference type="Proteomes" id="UP000829999">
    <property type="component" value="Chromosome 16"/>
</dbReference>
<organism evidence="13 14">
    <name type="scientific">Spodoptera frugiperda</name>
    <name type="common">Fall armyworm</name>
    <dbReference type="NCBI Taxonomy" id="7108"/>
    <lineage>
        <taxon>Eukaryota</taxon>
        <taxon>Metazoa</taxon>
        <taxon>Ecdysozoa</taxon>
        <taxon>Arthropoda</taxon>
        <taxon>Hexapoda</taxon>
        <taxon>Insecta</taxon>
        <taxon>Pterygota</taxon>
        <taxon>Neoptera</taxon>
        <taxon>Endopterygota</taxon>
        <taxon>Lepidoptera</taxon>
        <taxon>Glossata</taxon>
        <taxon>Ditrysia</taxon>
        <taxon>Noctuoidea</taxon>
        <taxon>Noctuidae</taxon>
        <taxon>Amphipyrinae</taxon>
        <taxon>Spodoptera</taxon>
    </lineage>
</organism>
<keyword evidence="3" id="KW-0645">Protease</keyword>
<dbReference type="InterPro" id="IPR009003">
    <property type="entry name" value="Peptidase_S1_PA"/>
</dbReference>
<dbReference type="GeneID" id="118281937"/>
<evidence type="ECO:0000256" key="10">
    <source>
        <dbReference type="ARBA" id="ARBA00038868"/>
    </source>
</evidence>
<dbReference type="OrthoDB" id="10059102at2759"/>
<feature type="domain" description="Peptidase S1" evidence="12">
    <location>
        <begin position="18"/>
        <end position="231"/>
    </location>
</feature>
<dbReference type="SUPFAM" id="SSF50494">
    <property type="entry name" value="Trypsin-like serine proteases"/>
    <property type="match status" value="1"/>
</dbReference>
<dbReference type="PRINTS" id="PR00722">
    <property type="entry name" value="CHYMOTRYPSIN"/>
</dbReference>
<sequence length="232" mass="26175">MHLAFVLFLTNLVIACCIMGGYEIKISNAPYQLNYGDVCGGALIHKKWAVTSAHCGIDHYYIRVRSSHRLKGAKIIISKHLIHPKYQLRHQFDYDIQLLVLLRPLHYTKLVSPIKISSHFGKFVTVAGWGFNTEKGEYIEELQQVQIKMFPMKECQEVDNKWYNHTLTPRMFCAGGWGYDACQGDSGGAAVSHGKLIGLSSFGFGCGRSMPGVYTNISDKGIREWIHEYTGI</sequence>